<dbReference type="InterPro" id="IPR051289">
    <property type="entry name" value="LAGLIDADG_Endonuclease"/>
</dbReference>
<dbReference type="Gene3D" id="3.10.28.10">
    <property type="entry name" value="Homing endonucleases"/>
    <property type="match status" value="2"/>
</dbReference>
<dbReference type="GO" id="GO:0004519">
    <property type="term" value="F:endonuclease activity"/>
    <property type="evidence" value="ECO:0007669"/>
    <property type="project" value="InterPro"/>
</dbReference>
<evidence type="ECO:0000259" key="1">
    <source>
        <dbReference type="Pfam" id="PF00961"/>
    </source>
</evidence>
<dbReference type="PANTHER" id="PTHR36181:SF6">
    <property type="entry name" value="INTRON-ENCODED LAGLIDADG ENDONUCLEASE FAMILY PROTEIN"/>
    <property type="match status" value="1"/>
</dbReference>
<dbReference type="Pfam" id="PF00961">
    <property type="entry name" value="LAGLIDADG_1"/>
    <property type="match status" value="2"/>
</dbReference>
<protein>
    <recommendedName>
        <fullName evidence="1">Homing endonuclease LAGLIDADG domain-containing protein</fullName>
    </recommendedName>
</protein>
<dbReference type="GO" id="GO:0005739">
    <property type="term" value="C:mitochondrion"/>
    <property type="evidence" value="ECO:0007669"/>
    <property type="project" value="UniProtKB-ARBA"/>
</dbReference>
<reference evidence="2" key="1">
    <citation type="submission" date="2018-02" db="EMBL/GenBank/DDBJ databases">
        <title>The complete mitochondrial genome sequence of the green macroalga Ulva flexuosa (Ufle2).</title>
        <authorList>
            <person name="Liu F."/>
            <person name="Melton J.T. III."/>
        </authorList>
    </citation>
    <scope>NUCLEOTIDE SEQUENCE</scope>
    <source>
        <strain evidence="2">Ufle2</strain>
    </source>
</reference>
<gene>
    <name evidence="2" type="primary">orf288</name>
</gene>
<dbReference type="InterPro" id="IPR004860">
    <property type="entry name" value="LAGLIDADG_dom"/>
</dbReference>
<dbReference type="PANTHER" id="PTHR36181">
    <property type="entry name" value="INTRON-ENCODED ENDONUCLEASE AI3-RELATED"/>
    <property type="match status" value="1"/>
</dbReference>
<dbReference type="InterPro" id="IPR027434">
    <property type="entry name" value="Homing_endonucl"/>
</dbReference>
<accession>A0A7R6NFI4</accession>
<geneLocation type="mitochondrion" evidence="2"/>
<feature type="domain" description="Homing endonuclease LAGLIDADG" evidence="1">
    <location>
        <begin position="132"/>
        <end position="248"/>
    </location>
</feature>
<evidence type="ECO:0000313" key="2">
    <source>
        <dbReference type="EMBL" id="AZP40191.1"/>
    </source>
</evidence>
<sequence length="288" mass="32970">MPIIYNQPHLLGFYIAGLFEGDGHIVMPAVYNKHNPRWHITFHIKNQPLAQKLLSKIGSGFIRYKTKNNACVLTVSSVKGLKWVTTMTNGKFRTPKIYQIHLLIDWLNKHHSASIEKLPVCTKPVSRDPWFAGFIDADGSFGIRYTKKLPLNKANTAGKQRKQRVSCRFRLEQRTVDLKTNVSYAGVLNLIANYLGVGLNTRMQTSTGKTYYIIELSSVASITILINYLNMYPLLTAKVLDYNDWRTVAERIINKTHYTQDGLAEIQTIKAAMNVNRTVFNWHHLDEF</sequence>
<keyword evidence="2" id="KW-0496">Mitochondrion</keyword>
<organism evidence="2">
    <name type="scientific">Ulva flexuosa</name>
    <dbReference type="NCBI Taxonomy" id="83791"/>
    <lineage>
        <taxon>Eukaryota</taxon>
        <taxon>Viridiplantae</taxon>
        <taxon>Chlorophyta</taxon>
        <taxon>core chlorophytes</taxon>
        <taxon>Ulvophyceae</taxon>
        <taxon>OUU clade</taxon>
        <taxon>Ulvales</taxon>
        <taxon>Ulvaceae</taxon>
        <taxon>Ulva</taxon>
    </lineage>
</organism>
<feature type="domain" description="Homing endonuclease LAGLIDADG" evidence="1">
    <location>
        <begin position="15"/>
        <end position="102"/>
    </location>
</feature>
<dbReference type="EMBL" id="MH013470">
    <property type="protein sequence ID" value="AZP40191.1"/>
    <property type="molecule type" value="Genomic_DNA"/>
</dbReference>
<name>A0A7R6NFI4_9CHLO</name>
<dbReference type="SUPFAM" id="SSF55608">
    <property type="entry name" value="Homing endonucleases"/>
    <property type="match status" value="2"/>
</dbReference>
<proteinExistence type="predicted"/>
<dbReference type="FunFam" id="3.10.28.10:FF:000007">
    <property type="entry name" value="Intron-encoded DNA endonuclease aI3"/>
    <property type="match status" value="1"/>
</dbReference>
<dbReference type="AlphaFoldDB" id="A0A7R6NFI4"/>